<dbReference type="PANTHER" id="PTHR43539:SF91">
    <property type="entry name" value="FAD-DEPENDENT URATE HYDROXYLASE"/>
    <property type="match status" value="1"/>
</dbReference>
<name>A0A9D2RK42_9BURK</name>
<comment type="pathway">
    <text evidence="2">Siderophore biosynthesis.</text>
</comment>
<reference evidence="8" key="2">
    <citation type="submission" date="2021-04" db="EMBL/GenBank/DDBJ databases">
        <authorList>
            <person name="Gilroy R."/>
        </authorList>
    </citation>
    <scope>NUCLEOTIDE SEQUENCE</scope>
    <source>
        <strain evidence="8">9264</strain>
    </source>
</reference>
<dbReference type="GO" id="GO:0050660">
    <property type="term" value="F:flavin adenine dinucleotide binding"/>
    <property type="evidence" value="ECO:0007669"/>
    <property type="project" value="TreeGrafter"/>
</dbReference>
<dbReference type="SUPFAM" id="SSF51905">
    <property type="entry name" value="FAD/NAD(P)-binding domain"/>
    <property type="match status" value="1"/>
</dbReference>
<evidence type="ECO:0000256" key="4">
    <source>
        <dbReference type="ARBA" id="ARBA00022630"/>
    </source>
</evidence>
<dbReference type="InterPro" id="IPR025700">
    <property type="entry name" value="Lys/Orn_oxygenase"/>
</dbReference>
<dbReference type="AlphaFoldDB" id="A0A9D2RK42"/>
<dbReference type="Gene3D" id="3.50.50.60">
    <property type="entry name" value="FAD/NAD(P)-binding domain"/>
    <property type="match status" value="1"/>
</dbReference>
<evidence type="ECO:0000256" key="5">
    <source>
        <dbReference type="ARBA" id="ARBA00022827"/>
    </source>
</evidence>
<reference evidence="8" key="1">
    <citation type="journal article" date="2021" name="PeerJ">
        <title>Extensive microbial diversity within the chicken gut microbiome revealed by metagenomics and culture.</title>
        <authorList>
            <person name="Gilroy R."/>
            <person name="Ravi A."/>
            <person name="Getino M."/>
            <person name="Pursley I."/>
            <person name="Horton D.L."/>
            <person name="Alikhan N.F."/>
            <person name="Baker D."/>
            <person name="Gharbi K."/>
            <person name="Hall N."/>
            <person name="Watson M."/>
            <person name="Adriaenssens E.M."/>
            <person name="Foster-Nyarko E."/>
            <person name="Jarju S."/>
            <person name="Secka A."/>
            <person name="Antonio M."/>
            <person name="Oren A."/>
            <person name="Chaudhuri R.R."/>
            <person name="La Ragione R."/>
            <person name="Hildebrand F."/>
            <person name="Pallen M.J."/>
        </authorList>
    </citation>
    <scope>NUCLEOTIDE SEQUENCE</scope>
    <source>
        <strain evidence="8">9264</strain>
    </source>
</reference>
<keyword evidence="4" id="KW-0285">Flavoprotein</keyword>
<evidence type="ECO:0000256" key="6">
    <source>
        <dbReference type="ARBA" id="ARBA00022857"/>
    </source>
</evidence>
<evidence type="ECO:0000256" key="3">
    <source>
        <dbReference type="ARBA" id="ARBA00007588"/>
    </source>
</evidence>
<dbReference type="InterPro" id="IPR050982">
    <property type="entry name" value="Auxin_biosynth/cation_transpt"/>
</dbReference>
<accession>A0A9D2RK42</accession>
<evidence type="ECO:0000256" key="1">
    <source>
        <dbReference type="ARBA" id="ARBA00001974"/>
    </source>
</evidence>
<dbReference type="GO" id="GO:0004497">
    <property type="term" value="F:monooxygenase activity"/>
    <property type="evidence" value="ECO:0007669"/>
    <property type="project" value="TreeGrafter"/>
</dbReference>
<evidence type="ECO:0000256" key="7">
    <source>
        <dbReference type="ARBA" id="ARBA00023002"/>
    </source>
</evidence>
<evidence type="ECO:0000313" key="9">
    <source>
        <dbReference type="Proteomes" id="UP000823889"/>
    </source>
</evidence>
<proteinExistence type="inferred from homology"/>
<keyword evidence="7" id="KW-0560">Oxidoreductase</keyword>
<comment type="caution">
    <text evidence="8">The sequence shown here is derived from an EMBL/GenBank/DDBJ whole genome shotgun (WGS) entry which is preliminary data.</text>
</comment>
<comment type="similarity">
    <text evidence="3">Belongs to the lysine N(6)-hydroxylase/L-ornithine N(5)-oxygenase family.</text>
</comment>
<keyword evidence="5" id="KW-0274">FAD</keyword>
<organism evidence="8 9">
    <name type="scientific">Candidatus Paenalcaligenes intestinipullorum</name>
    <dbReference type="NCBI Taxonomy" id="2838718"/>
    <lineage>
        <taxon>Bacteria</taxon>
        <taxon>Pseudomonadati</taxon>
        <taxon>Pseudomonadota</taxon>
        <taxon>Betaproteobacteria</taxon>
        <taxon>Burkholderiales</taxon>
        <taxon>Alcaligenaceae</taxon>
        <taxon>Paenalcaligenes</taxon>
    </lineage>
</organism>
<evidence type="ECO:0000313" key="8">
    <source>
        <dbReference type="EMBL" id="HJD43806.1"/>
    </source>
</evidence>
<sequence length="480" mass="52893">MSAAIGLPALEQRLALELQSLDLPAKAWMPTVDTTSHRHHVLIVGGGMAGATLYTALKFLGVPATIIDESPADLEGPWGTTARMDTLRSPKQLTGPALGIPSLTFRAWFVAQFGEEKWEALDKIPRLQWLEYLNWYKRVMQVPVKNETRLTHVDASDPEWLRLTLRNPYGELESHYARRVVLATGRDGLGGPSLPEAAAELPRSCWAHSADTNDYAELAGKRVGVIGAGASAMDSAATALEAGAASVDLLIRRAEMPRVNKGKGAGSPGMVYGFSSLPDEWRWKIRHYINTQQVPPPRGSVLRVSQHPQARFYLNCPFTALQYKDNAIYVSTPQGEFVFDFLIFATGFKVDWHARPEFQAIATGIRTWGDRYQASADEHDAELASLPDLGDDFAFQAKDTDQWPGLSRIHCFAYPAVLSHGTITGDIPAISDGARRLAQSLVSAFFVEDIPYHFAQLQAFNEPEVYGDEWVDASRTKGDA</sequence>
<evidence type="ECO:0000256" key="2">
    <source>
        <dbReference type="ARBA" id="ARBA00004924"/>
    </source>
</evidence>
<dbReference type="Proteomes" id="UP000823889">
    <property type="component" value="Unassembled WGS sequence"/>
</dbReference>
<protein>
    <submittedName>
        <fullName evidence="8">NAD(P)/FAD-dependent oxidoreductase</fullName>
    </submittedName>
</protein>
<dbReference type="InterPro" id="IPR036188">
    <property type="entry name" value="FAD/NAD-bd_sf"/>
</dbReference>
<dbReference type="EMBL" id="DWUQ01000040">
    <property type="protein sequence ID" value="HJD43806.1"/>
    <property type="molecule type" value="Genomic_DNA"/>
</dbReference>
<dbReference type="Pfam" id="PF13434">
    <property type="entry name" value="Lys_Orn_oxgnase"/>
    <property type="match status" value="1"/>
</dbReference>
<dbReference type="PANTHER" id="PTHR43539">
    <property type="entry name" value="FLAVIN-BINDING MONOOXYGENASE-LIKE PROTEIN (AFU_ORTHOLOGUE AFUA_4G09220)"/>
    <property type="match status" value="1"/>
</dbReference>
<comment type="cofactor">
    <cofactor evidence="1">
        <name>FAD</name>
        <dbReference type="ChEBI" id="CHEBI:57692"/>
    </cofactor>
</comment>
<keyword evidence="6" id="KW-0521">NADP</keyword>
<gene>
    <name evidence="8" type="ORF">H9906_02110</name>
</gene>